<dbReference type="Pfam" id="PF07992">
    <property type="entry name" value="Pyr_redox_2"/>
    <property type="match status" value="1"/>
</dbReference>
<keyword evidence="5" id="KW-0999">Mitochondrion inner membrane</keyword>
<feature type="region of interest" description="Disordered" evidence="11">
    <location>
        <begin position="198"/>
        <end position="227"/>
    </location>
</feature>
<comment type="similarity">
    <text evidence="2">Belongs to the NADH dehydrogenase family.</text>
</comment>
<comment type="catalytic activity">
    <reaction evidence="9">
        <text>a quinone + NADH + H(+) = a quinol + NAD(+)</text>
        <dbReference type="Rhea" id="RHEA:46160"/>
        <dbReference type="ChEBI" id="CHEBI:15378"/>
        <dbReference type="ChEBI" id="CHEBI:24646"/>
        <dbReference type="ChEBI" id="CHEBI:57540"/>
        <dbReference type="ChEBI" id="CHEBI:57945"/>
        <dbReference type="ChEBI" id="CHEBI:132124"/>
        <dbReference type="EC" id="1.6.5.9"/>
    </reaction>
</comment>
<evidence type="ECO:0000259" key="12">
    <source>
        <dbReference type="Pfam" id="PF07992"/>
    </source>
</evidence>
<comment type="catalytic activity">
    <reaction evidence="10">
        <text>a ubiquinone + NADH + H(+) = a ubiquinol + NAD(+)</text>
        <dbReference type="Rhea" id="RHEA:23152"/>
        <dbReference type="Rhea" id="RHEA-COMP:9565"/>
        <dbReference type="Rhea" id="RHEA-COMP:9566"/>
        <dbReference type="ChEBI" id="CHEBI:15378"/>
        <dbReference type="ChEBI" id="CHEBI:16389"/>
        <dbReference type="ChEBI" id="CHEBI:17976"/>
        <dbReference type="ChEBI" id="CHEBI:57540"/>
        <dbReference type="ChEBI" id="CHEBI:57945"/>
    </reaction>
</comment>
<keyword evidence="5" id="KW-0496">Mitochondrion</keyword>
<reference evidence="14 15" key="1">
    <citation type="journal article" date="2018" name="Science">
        <title>The opium poppy genome and morphinan production.</title>
        <authorList>
            <person name="Guo L."/>
            <person name="Winzer T."/>
            <person name="Yang X."/>
            <person name="Li Y."/>
            <person name="Ning Z."/>
            <person name="He Z."/>
            <person name="Teodor R."/>
            <person name="Lu Y."/>
            <person name="Bowser T.A."/>
            <person name="Graham I.A."/>
            <person name="Ye K."/>
        </authorList>
    </citation>
    <scope>NUCLEOTIDE SEQUENCE [LARGE SCALE GENOMIC DNA]</scope>
    <source>
        <strain evidence="15">cv. HN1</strain>
        <tissue evidence="14">Leaves</tissue>
    </source>
</reference>
<dbReference type="InterPro" id="IPR036188">
    <property type="entry name" value="FAD/NAD-bd_sf"/>
</dbReference>
<comment type="subcellular location">
    <subcellularLocation>
        <location evidence="1">Mitochondrion inner membrane</location>
        <topology evidence="1">Peripheral membrane protein</topology>
    </subcellularLocation>
</comment>
<evidence type="ECO:0000256" key="9">
    <source>
        <dbReference type="ARBA" id="ARBA00047599"/>
    </source>
</evidence>
<dbReference type="EMBL" id="CM010715">
    <property type="protein sequence ID" value="RZC46436.1"/>
    <property type="molecule type" value="Genomic_DNA"/>
</dbReference>
<dbReference type="Gramene" id="RZC46436">
    <property type="protein sequence ID" value="RZC46436"/>
    <property type="gene ID" value="C5167_039389"/>
</dbReference>
<evidence type="ECO:0000256" key="7">
    <source>
        <dbReference type="ARBA" id="ARBA00023002"/>
    </source>
</evidence>
<dbReference type="PANTHER" id="PTHR43706">
    <property type="entry name" value="NADH DEHYDROGENASE"/>
    <property type="match status" value="1"/>
</dbReference>
<dbReference type="EC" id="1.6.5.9" evidence="3"/>
<dbReference type="OMA" id="HANEYMS"/>
<evidence type="ECO:0000256" key="2">
    <source>
        <dbReference type="ARBA" id="ARBA00005272"/>
    </source>
</evidence>
<dbReference type="PANTHER" id="PTHR43706:SF4">
    <property type="entry name" value="NADH:UBIQUINONE REDUCTASE (NON-ELECTROGENIC)"/>
    <property type="match status" value="1"/>
</dbReference>
<dbReference type="GO" id="GO:0050136">
    <property type="term" value="F:NADH dehydrogenase (quinone) (non-electrogenic) activity"/>
    <property type="evidence" value="ECO:0007669"/>
    <property type="project" value="UniProtKB-EC"/>
</dbReference>
<dbReference type="InterPro" id="IPR045024">
    <property type="entry name" value="NDH-2"/>
</dbReference>
<keyword evidence="7" id="KW-0560">Oxidoreductase</keyword>
<evidence type="ECO:0000313" key="15">
    <source>
        <dbReference type="Proteomes" id="UP000316621"/>
    </source>
</evidence>
<dbReference type="InterPro" id="IPR054585">
    <property type="entry name" value="NDH2-like_C"/>
</dbReference>
<name>A0A4Y7IEF5_PAPSO</name>
<evidence type="ECO:0000256" key="10">
    <source>
        <dbReference type="ARBA" id="ARBA00049010"/>
    </source>
</evidence>
<keyword evidence="5" id="KW-0472">Membrane</keyword>
<dbReference type="Gene3D" id="3.50.50.100">
    <property type="match status" value="2"/>
</dbReference>
<evidence type="ECO:0000256" key="1">
    <source>
        <dbReference type="ARBA" id="ARBA00004637"/>
    </source>
</evidence>
<gene>
    <name evidence="14" type="ORF">C5167_039389</name>
</gene>
<accession>A0A4Y7IEF5</accession>
<keyword evidence="4" id="KW-0285">Flavoprotein</keyword>
<dbReference type="STRING" id="3469.A0A4Y7IEF5"/>
<evidence type="ECO:0000256" key="11">
    <source>
        <dbReference type="SAM" id="MobiDB-lite"/>
    </source>
</evidence>
<feature type="domain" description="External alternative NADH-ubiquinone oxidoreductase-like C-terminal" evidence="13">
    <location>
        <begin position="489"/>
        <end position="555"/>
    </location>
</feature>
<keyword evidence="8" id="KW-0520">NAD</keyword>
<feature type="compositionally biased region" description="Basic and acidic residues" evidence="11">
    <location>
        <begin position="216"/>
        <end position="227"/>
    </location>
</feature>
<sequence>MIDKGVEQGDVVIVGSGDDDLLLLLKDEDGHKPHANEYMSVADNNPVRTWKIIDWPRENVTIQQTKVCNGESKMRSVAFSLCIHRPLTIICVCVCPVRVSFNSSVTAGDKQQRVLLVSFVMAMSRFGRSNLKQSGKAIRSFMTERTTPLTEVGGSALLSPSSLQALTPCSNNTKTVSSIGQMNQMSYGLRGINTTPQHKFQQSAERIEEDSESESDDRRLPGLEATKPGEKPRVVVLGTGWASCRFLKGIDTSIYDVVCISPRNHMVFTPLLASTCVGTLEFRSVAEPISRIQSALSTAPNSHFYLANCLRIDSDSHEVYSETVSNRGLPNEHGLPKEPYRFKVAYDKLVIAAGAEPLTFNIKGVKEHAFFLREVNNAQEIRKRLLLNLMKADNPGLPVEERKRLLHCVVVGGGPTGVEFSGELSDFIIKDVHEQYSHVKDDIHVTLIEVAEREGKFLVNLFNKIGKHDGGKAFSAKNINLGEPFVYKHLGSMASVGSYKALVDLRESKFAKGISHAGFVSWLIWRSAYLTRVISWRNRLYVAVNWATTLVFGRDNSRIG</sequence>
<dbReference type="AlphaFoldDB" id="A0A4Y7IEF5"/>
<dbReference type="GO" id="GO:0005743">
    <property type="term" value="C:mitochondrial inner membrane"/>
    <property type="evidence" value="ECO:0007669"/>
    <property type="project" value="UniProtKB-SubCell"/>
</dbReference>
<keyword evidence="6" id="KW-0274">FAD</keyword>
<evidence type="ECO:0000256" key="4">
    <source>
        <dbReference type="ARBA" id="ARBA00022630"/>
    </source>
</evidence>
<dbReference type="SUPFAM" id="SSF51905">
    <property type="entry name" value="FAD/NAD(P)-binding domain"/>
    <property type="match status" value="1"/>
</dbReference>
<evidence type="ECO:0000256" key="6">
    <source>
        <dbReference type="ARBA" id="ARBA00022827"/>
    </source>
</evidence>
<dbReference type="Proteomes" id="UP000316621">
    <property type="component" value="Chromosome 1"/>
</dbReference>
<dbReference type="Pfam" id="PF22366">
    <property type="entry name" value="NDH2_C"/>
    <property type="match status" value="1"/>
</dbReference>
<proteinExistence type="inferred from homology"/>
<evidence type="ECO:0000256" key="5">
    <source>
        <dbReference type="ARBA" id="ARBA00022792"/>
    </source>
</evidence>
<evidence type="ECO:0000256" key="8">
    <source>
        <dbReference type="ARBA" id="ARBA00023027"/>
    </source>
</evidence>
<dbReference type="InterPro" id="IPR023753">
    <property type="entry name" value="FAD/NAD-binding_dom"/>
</dbReference>
<feature type="domain" description="FAD/NAD(P)-binding" evidence="12">
    <location>
        <begin position="233"/>
        <end position="453"/>
    </location>
</feature>
<protein>
    <recommendedName>
        <fullName evidence="3">NADH:ubiquinone reductase (non-electrogenic)</fullName>
        <ecNumber evidence="3">1.6.5.9</ecNumber>
    </recommendedName>
</protein>
<evidence type="ECO:0000259" key="13">
    <source>
        <dbReference type="Pfam" id="PF22366"/>
    </source>
</evidence>
<organism evidence="14 15">
    <name type="scientific">Papaver somniferum</name>
    <name type="common">Opium poppy</name>
    <dbReference type="NCBI Taxonomy" id="3469"/>
    <lineage>
        <taxon>Eukaryota</taxon>
        <taxon>Viridiplantae</taxon>
        <taxon>Streptophyta</taxon>
        <taxon>Embryophyta</taxon>
        <taxon>Tracheophyta</taxon>
        <taxon>Spermatophyta</taxon>
        <taxon>Magnoliopsida</taxon>
        <taxon>Ranunculales</taxon>
        <taxon>Papaveraceae</taxon>
        <taxon>Papaveroideae</taxon>
        <taxon>Papaver</taxon>
    </lineage>
</organism>
<evidence type="ECO:0000313" key="14">
    <source>
        <dbReference type="EMBL" id="RZC46436.1"/>
    </source>
</evidence>
<evidence type="ECO:0000256" key="3">
    <source>
        <dbReference type="ARBA" id="ARBA00012637"/>
    </source>
</evidence>
<keyword evidence="15" id="KW-1185">Reference proteome</keyword>